<dbReference type="EMBL" id="CP022163">
    <property type="protein sequence ID" value="ATB28693.1"/>
    <property type="molecule type" value="Genomic_DNA"/>
</dbReference>
<feature type="domain" description="DUF6444" evidence="3">
    <location>
        <begin position="18"/>
        <end position="87"/>
    </location>
</feature>
<reference evidence="8 9" key="1">
    <citation type="submission" date="2017-06" db="EMBL/GenBank/DDBJ databases">
        <authorList>
            <person name="Kim H.J."/>
            <person name="Triplett B.A."/>
        </authorList>
    </citation>
    <scope>NUCLEOTIDE SEQUENCE [LARGE SCALE GENOMIC DNA]</scope>
    <source>
        <strain evidence="8 9">DSM 14713</strain>
    </source>
</reference>
<proteinExistence type="predicted"/>
<organism evidence="8 9">
    <name type="scientific">Melittangium boletus DSM 14713</name>
    <dbReference type="NCBI Taxonomy" id="1294270"/>
    <lineage>
        <taxon>Bacteria</taxon>
        <taxon>Pseudomonadati</taxon>
        <taxon>Myxococcota</taxon>
        <taxon>Myxococcia</taxon>
        <taxon>Myxococcales</taxon>
        <taxon>Cystobacterineae</taxon>
        <taxon>Archangiaceae</taxon>
        <taxon>Melittangium</taxon>
    </lineage>
</organism>
<evidence type="ECO:0000313" key="4">
    <source>
        <dbReference type="EMBL" id="ATB28693.1"/>
    </source>
</evidence>
<dbReference type="EMBL" id="CP022163">
    <property type="protein sequence ID" value="ATB29886.1"/>
    <property type="molecule type" value="Genomic_DNA"/>
</dbReference>
<dbReference type="InterPro" id="IPR004291">
    <property type="entry name" value="Transposase_IS66_central"/>
</dbReference>
<dbReference type="KEGG" id="mbd:MEBOL_002564"/>
<dbReference type="KEGG" id="mbd:MEBOL_008050"/>
<dbReference type="InterPro" id="IPR045618">
    <property type="entry name" value="DUF6444"/>
</dbReference>
<evidence type="ECO:0000259" key="3">
    <source>
        <dbReference type="Pfam" id="PF20042"/>
    </source>
</evidence>
<evidence type="ECO:0000259" key="2">
    <source>
        <dbReference type="Pfam" id="PF03050"/>
    </source>
</evidence>
<feature type="domain" description="Transposase IS66 central" evidence="2">
    <location>
        <begin position="171"/>
        <end position="433"/>
    </location>
</feature>
<dbReference type="KEGG" id="mbd:MEBOL_002142"/>
<evidence type="ECO:0000256" key="1">
    <source>
        <dbReference type="SAM" id="MobiDB-lite"/>
    </source>
</evidence>
<dbReference type="KEGG" id="mbd:MEBOL_003301"/>
<dbReference type="InterPro" id="IPR052344">
    <property type="entry name" value="Transposase-related"/>
</dbReference>
<evidence type="ECO:0000313" key="6">
    <source>
        <dbReference type="EMBL" id="ATB29846.1"/>
    </source>
</evidence>
<dbReference type="NCBIfam" id="NF033517">
    <property type="entry name" value="transpos_IS66"/>
    <property type="match status" value="1"/>
</dbReference>
<dbReference type="RefSeq" id="WP_095977357.1">
    <property type="nucleotide sequence ID" value="NZ_CP022163.1"/>
</dbReference>
<evidence type="ECO:0000313" key="8">
    <source>
        <dbReference type="EMBL" id="ATB34545.1"/>
    </source>
</evidence>
<dbReference type="Pfam" id="PF20042">
    <property type="entry name" value="DUF6444"/>
    <property type="match status" value="1"/>
</dbReference>
<dbReference type="PANTHER" id="PTHR33678:SF2">
    <property type="match status" value="1"/>
</dbReference>
<dbReference type="KEGG" id="mbd:MEBOL_003341"/>
<dbReference type="Proteomes" id="UP000217289">
    <property type="component" value="Chromosome"/>
</dbReference>
<evidence type="ECO:0000313" key="7">
    <source>
        <dbReference type="EMBL" id="ATB29886.1"/>
    </source>
</evidence>
<dbReference type="OrthoDB" id="5526367at2"/>
<dbReference type="PANTHER" id="PTHR33678">
    <property type="entry name" value="BLL1576 PROTEIN"/>
    <property type="match status" value="1"/>
</dbReference>
<dbReference type="EMBL" id="CP022163">
    <property type="protein sequence ID" value="ATB29846.1"/>
    <property type="molecule type" value="Genomic_DNA"/>
</dbReference>
<dbReference type="Pfam" id="PF03050">
    <property type="entry name" value="DDE_Tnp_IS66"/>
    <property type="match status" value="1"/>
</dbReference>
<keyword evidence="9" id="KW-1185">Reference proteome</keyword>
<evidence type="ECO:0000313" key="9">
    <source>
        <dbReference type="Proteomes" id="UP000217289"/>
    </source>
</evidence>
<evidence type="ECO:0000313" key="5">
    <source>
        <dbReference type="EMBL" id="ATB29115.1"/>
    </source>
</evidence>
<protein>
    <submittedName>
        <fullName evidence="8">Mobile element protein</fullName>
    </submittedName>
</protein>
<accession>A0A250IS09</accession>
<dbReference type="EMBL" id="CP022163">
    <property type="protein sequence ID" value="ATB29115.1"/>
    <property type="molecule type" value="Genomic_DNA"/>
</dbReference>
<gene>
    <name evidence="4" type="ORF">MEBOL_002142</name>
    <name evidence="5" type="ORF">MEBOL_002564</name>
    <name evidence="6" type="ORF">MEBOL_003301</name>
    <name evidence="7" type="ORF">MEBOL_003341</name>
    <name evidence="8" type="ORF">MEBOL_008050</name>
</gene>
<feature type="compositionally biased region" description="Low complexity" evidence="1">
    <location>
        <begin position="49"/>
        <end position="58"/>
    </location>
</feature>
<name>A0A250IS09_9BACT</name>
<dbReference type="AlphaFoldDB" id="A0A250IS09"/>
<sequence length="486" mass="54318">MVEVDARDARIAQLEKRLEAALERIAQLEEENERLREENRWLKERLGLNSSNSSKPPSSDAPGTPRQSKRPTGRRPGGQPGHKKHERALLPPEDVQHVVELVPRECRGCKGRLNGQDTAPRRHQVVEVPPLSAIVTEYRCHALQCPGCGVVTRGEVPVHARSVFGDRLTALASLLVGKYRLSKRLVKDALSDMLGVELSVGSVSNLEGEMSEALAPPTAEALAYVQTSEAVNADETGFAQGREGGRAGRAWLWVVATALVVVFHIARSRGGKVARQLLGADFAGFLTTDRWSAYAWVDAGLRQLCWAHLTRDFQGFIDRGGRGGRIGRELMRERNRFFKWYHRVRDGTLSRERFEERMRGVERRVGQLLREAALRAEKKTAGMAREILQWEKCLWTFVDVPGLEPTNNFGERCIRHAVMYRKTSFGTQSEEGSRFVERIFTATTTLKLQGRDVLAFLTETLAAHRRGLRGPSLLPSAPEPQLALTA</sequence>
<dbReference type="EMBL" id="CP022163">
    <property type="protein sequence ID" value="ATB34545.1"/>
    <property type="molecule type" value="Genomic_DNA"/>
</dbReference>
<feature type="region of interest" description="Disordered" evidence="1">
    <location>
        <begin position="44"/>
        <end position="92"/>
    </location>
</feature>